<sequence length="78" mass="8842">MRPALVAAKQRQLALKAGAANERGVGHRGSAYAYNVKELRNREKAAAEHAEHAYELMVWQWRPRGRSGARTPQRRNGY</sequence>
<gene>
    <name evidence="1" type="ORF">BQ8482_460015</name>
</gene>
<reference evidence="2" key="1">
    <citation type="submission" date="2016-12" db="EMBL/GenBank/DDBJ databases">
        <authorList>
            <person name="Brunel B."/>
        </authorList>
    </citation>
    <scope>NUCLEOTIDE SEQUENCE [LARGE SCALE GENOMIC DNA]</scope>
</reference>
<dbReference type="EMBL" id="FUIG01000055">
    <property type="protein sequence ID" value="SJM34506.1"/>
    <property type="molecule type" value="Genomic_DNA"/>
</dbReference>
<keyword evidence="2" id="KW-1185">Reference proteome</keyword>
<protein>
    <submittedName>
        <fullName evidence="1">Transposase</fullName>
    </submittedName>
</protein>
<dbReference type="Proteomes" id="UP000245698">
    <property type="component" value="Unassembled WGS sequence"/>
</dbReference>
<name>A0A2P9ATL7_9HYPH</name>
<organism evidence="1 2">
    <name type="scientific">Mesorhizobium delmotii</name>
    <dbReference type="NCBI Taxonomy" id="1631247"/>
    <lineage>
        <taxon>Bacteria</taxon>
        <taxon>Pseudomonadati</taxon>
        <taxon>Pseudomonadota</taxon>
        <taxon>Alphaproteobacteria</taxon>
        <taxon>Hyphomicrobiales</taxon>
        <taxon>Phyllobacteriaceae</taxon>
        <taxon>Mesorhizobium</taxon>
    </lineage>
</organism>
<proteinExistence type="predicted"/>
<evidence type="ECO:0000313" key="1">
    <source>
        <dbReference type="EMBL" id="SJM34506.1"/>
    </source>
</evidence>
<dbReference type="AlphaFoldDB" id="A0A2P9ATL7"/>
<accession>A0A2P9ATL7</accession>
<evidence type="ECO:0000313" key="2">
    <source>
        <dbReference type="Proteomes" id="UP000245698"/>
    </source>
</evidence>